<evidence type="ECO:0000256" key="1">
    <source>
        <dbReference type="SAM" id="SignalP"/>
    </source>
</evidence>
<dbReference type="InterPro" id="IPR049236">
    <property type="entry name" value="DUF6850"/>
</dbReference>
<feature type="signal peptide" evidence="1">
    <location>
        <begin position="1"/>
        <end position="18"/>
    </location>
</feature>
<evidence type="ECO:0000313" key="4">
    <source>
        <dbReference type="Proteomes" id="UP001214530"/>
    </source>
</evidence>
<organism evidence="3 4">
    <name type="scientific">Candidatus Pedobacter colombiensis</name>
    <dbReference type="NCBI Taxonomy" id="3121371"/>
    <lineage>
        <taxon>Bacteria</taxon>
        <taxon>Pseudomonadati</taxon>
        <taxon>Bacteroidota</taxon>
        <taxon>Sphingobacteriia</taxon>
        <taxon>Sphingobacteriales</taxon>
        <taxon>Sphingobacteriaceae</taxon>
        <taxon>Pedobacter</taxon>
    </lineage>
</organism>
<feature type="domain" description="DUF6850" evidence="2">
    <location>
        <begin position="47"/>
        <end position="513"/>
    </location>
</feature>
<dbReference type="Pfam" id="PF21012">
    <property type="entry name" value="DUF6850"/>
    <property type="match status" value="1"/>
</dbReference>
<evidence type="ECO:0000259" key="2">
    <source>
        <dbReference type="Pfam" id="PF21012"/>
    </source>
</evidence>
<accession>A0AAJ5W2V9</accession>
<gene>
    <name evidence="3" type="ORF">P0Y49_11825</name>
</gene>
<keyword evidence="1" id="KW-0732">Signal</keyword>
<reference evidence="3" key="1">
    <citation type="submission" date="2023-03" db="EMBL/GenBank/DDBJ databases">
        <title>Andean soil-derived lignocellulolytic bacterial consortium as a source of novel taxa and putative plastic-active enzymes.</title>
        <authorList>
            <person name="Diaz-Garcia L."/>
            <person name="Chuvochina M."/>
            <person name="Feuerriegel G."/>
            <person name="Bunk B."/>
            <person name="Sproer C."/>
            <person name="Streit W.R."/>
            <person name="Rodriguez L.M."/>
            <person name="Overmann J."/>
            <person name="Jimenez D.J."/>
        </authorList>
    </citation>
    <scope>NUCLEOTIDE SEQUENCE</scope>
    <source>
        <strain evidence="3">MAG 3858</strain>
    </source>
</reference>
<dbReference type="AlphaFoldDB" id="A0AAJ5W2V9"/>
<dbReference type="EMBL" id="CP119313">
    <property type="protein sequence ID" value="WEK17483.1"/>
    <property type="molecule type" value="Genomic_DNA"/>
</dbReference>
<feature type="chain" id="PRO_5042559804" description="DUF6850 domain-containing protein" evidence="1">
    <location>
        <begin position="19"/>
        <end position="513"/>
    </location>
</feature>
<protein>
    <recommendedName>
        <fullName evidence="2">DUF6850 domain-containing protein</fullName>
    </recommendedName>
</protein>
<dbReference type="Proteomes" id="UP001214530">
    <property type="component" value="Chromosome"/>
</dbReference>
<proteinExistence type="predicted"/>
<sequence>MRYLAFITTLILPVLSFAQQKLSTDSIYFYKQSEKENQYIYGSATHLNASKLESSGLASISYQNSIGHFRKAQEAEYNTITSIYTEGVNTLGRFKASGYFAFSRIYQDSLAWTTKGTELDAQTYYFVAAKAGKYERTDYQLGGILSYSLVPEKLYTGLGVDYNYRESTRSVDPRPKVNNYSLILKPELVYEFKNHYAGIQATWGYDKEDFTSMYKNDTYKTSTAYPERVTYLVYGYGNMRNYQNDQKMRRNGNHLGLALNYSGDFSRFKILTRIAYKELVEESRMKVANSINDSLLGTFYLNDLTARVLIKNKNKTTAQQLSVDFLSSTGYDKSSLYEATNYHYSRQVIDAEYLIRLNSQSPVSTEFGPSLSFERLEKIDVITTINTEVTGIESGLSGSLYVKSQKNNLFSFGAGISYRKPINHSLNVPELQTVNTFVKGVVYGNYEYDTSDFIKLKAGVNYVSNNLFKEFKTGFSVQGTYLSQINSKFTFPEATFSPNHQRLHLNLSLNLYF</sequence>
<name>A0AAJ5W2V9_9SPHI</name>
<evidence type="ECO:0000313" key="3">
    <source>
        <dbReference type="EMBL" id="WEK17483.1"/>
    </source>
</evidence>